<comment type="catalytic activity">
    <reaction evidence="19">
        <text>octanoyl-CoA + H2O = octanoate + CoA + H(+)</text>
        <dbReference type="Rhea" id="RHEA:30143"/>
        <dbReference type="ChEBI" id="CHEBI:15377"/>
        <dbReference type="ChEBI" id="CHEBI:15378"/>
        <dbReference type="ChEBI" id="CHEBI:25646"/>
        <dbReference type="ChEBI" id="CHEBI:57287"/>
        <dbReference type="ChEBI" id="CHEBI:57386"/>
    </reaction>
    <physiologicalReaction direction="left-to-right" evidence="19">
        <dbReference type="Rhea" id="RHEA:30144"/>
    </physiologicalReaction>
</comment>
<keyword evidence="9" id="KW-0809">Transit peptide</keyword>
<evidence type="ECO:0000256" key="5">
    <source>
        <dbReference type="ARBA" id="ARBA00022490"/>
    </source>
</evidence>
<dbReference type="InterPro" id="IPR052365">
    <property type="entry name" value="THEM4/THEM5_acyl-CoA_thioest"/>
</dbReference>
<dbReference type="CDD" id="cd03443">
    <property type="entry name" value="PaaI_thioesterase"/>
    <property type="match status" value="1"/>
</dbReference>
<comment type="similarity">
    <text evidence="15">Belongs to the THEM4/THEM5 thioesterase family.</text>
</comment>
<evidence type="ECO:0000259" key="24">
    <source>
        <dbReference type="Pfam" id="PF03061"/>
    </source>
</evidence>
<comment type="catalytic activity">
    <reaction evidence="22">
        <text>dodecanoyl-CoA + H2O = dodecanoate + CoA + H(+)</text>
        <dbReference type="Rhea" id="RHEA:30135"/>
        <dbReference type="ChEBI" id="CHEBI:15377"/>
        <dbReference type="ChEBI" id="CHEBI:15378"/>
        <dbReference type="ChEBI" id="CHEBI:18262"/>
        <dbReference type="ChEBI" id="CHEBI:57287"/>
        <dbReference type="ChEBI" id="CHEBI:57375"/>
    </reaction>
    <physiologicalReaction direction="left-to-right" evidence="22">
        <dbReference type="Rhea" id="RHEA:30136"/>
    </physiologicalReaction>
</comment>
<evidence type="ECO:0000256" key="7">
    <source>
        <dbReference type="ARBA" id="ARBA00022801"/>
    </source>
</evidence>
<dbReference type="GO" id="GO:0005737">
    <property type="term" value="C:cytoplasm"/>
    <property type="evidence" value="ECO:0007669"/>
    <property type="project" value="UniProtKB-SubCell"/>
</dbReference>
<evidence type="ECO:0000256" key="1">
    <source>
        <dbReference type="ARBA" id="ARBA00004170"/>
    </source>
</evidence>
<evidence type="ECO:0000256" key="20">
    <source>
        <dbReference type="ARBA" id="ARBA00047734"/>
    </source>
</evidence>
<accession>A0AAU3IB27</accession>
<keyword evidence="12" id="KW-0966">Cell projection</keyword>
<dbReference type="InterPro" id="IPR006683">
    <property type="entry name" value="Thioestr_dom"/>
</dbReference>
<evidence type="ECO:0000256" key="3">
    <source>
        <dbReference type="ARBA" id="ARBA00004632"/>
    </source>
</evidence>
<evidence type="ECO:0000256" key="8">
    <source>
        <dbReference type="ARBA" id="ARBA00022832"/>
    </source>
</evidence>
<dbReference type="EC" id="3.1.2.2" evidence="16"/>
<dbReference type="GO" id="GO:0016787">
    <property type="term" value="F:hydrolase activity"/>
    <property type="evidence" value="ECO:0007669"/>
    <property type="project" value="UniProtKB-KW"/>
</dbReference>
<dbReference type="AlphaFoldDB" id="A0AAU3IB27"/>
<protein>
    <recommendedName>
        <fullName evidence="17">Acyl-coenzyme A thioesterase THEM4</fullName>
        <ecNumber evidence="16">3.1.2.2</ecNumber>
    </recommendedName>
    <alternativeName>
        <fullName evidence="18">Thioesterase superfamily member 4</fullName>
    </alternativeName>
</protein>
<comment type="catalytic activity">
    <reaction evidence="21">
        <text>decanoyl-CoA + H2O = decanoate + CoA + H(+)</text>
        <dbReference type="Rhea" id="RHEA:40059"/>
        <dbReference type="ChEBI" id="CHEBI:15377"/>
        <dbReference type="ChEBI" id="CHEBI:15378"/>
        <dbReference type="ChEBI" id="CHEBI:27689"/>
        <dbReference type="ChEBI" id="CHEBI:57287"/>
        <dbReference type="ChEBI" id="CHEBI:61430"/>
    </reaction>
    <physiologicalReaction direction="left-to-right" evidence="21">
        <dbReference type="Rhea" id="RHEA:40060"/>
    </physiologicalReaction>
</comment>
<evidence type="ECO:0000256" key="13">
    <source>
        <dbReference type="ARBA" id="ARBA00035852"/>
    </source>
</evidence>
<evidence type="ECO:0000256" key="10">
    <source>
        <dbReference type="ARBA" id="ARBA00023098"/>
    </source>
</evidence>
<organism evidence="25">
    <name type="scientific">Streptomyces sp. NBC_01393</name>
    <dbReference type="NCBI Taxonomy" id="2903851"/>
    <lineage>
        <taxon>Bacteria</taxon>
        <taxon>Bacillati</taxon>
        <taxon>Actinomycetota</taxon>
        <taxon>Actinomycetes</taxon>
        <taxon>Kitasatosporales</taxon>
        <taxon>Streptomycetaceae</taxon>
        <taxon>Streptomyces</taxon>
    </lineage>
</organism>
<evidence type="ECO:0000256" key="4">
    <source>
        <dbReference type="ARBA" id="ARBA00022475"/>
    </source>
</evidence>
<evidence type="ECO:0000256" key="17">
    <source>
        <dbReference type="ARBA" id="ARBA00040123"/>
    </source>
</evidence>
<feature type="domain" description="Thioesterase" evidence="24">
    <location>
        <begin position="67"/>
        <end position="126"/>
    </location>
</feature>
<evidence type="ECO:0000256" key="6">
    <source>
        <dbReference type="ARBA" id="ARBA00022703"/>
    </source>
</evidence>
<dbReference type="GO" id="GO:0016020">
    <property type="term" value="C:membrane"/>
    <property type="evidence" value="ECO:0007669"/>
    <property type="project" value="UniProtKB-SubCell"/>
</dbReference>
<comment type="subcellular location">
    <subcellularLocation>
        <location evidence="3">Cell projection</location>
        <location evidence="3">Ruffle membrane</location>
    </subcellularLocation>
    <subcellularLocation>
        <location evidence="2">Cytoplasm</location>
    </subcellularLocation>
    <subcellularLocation>
        <location evidence="1">Membrane</location>
        <topology evidence="1">Peripheral membrane protein</topology>
    </subcellularLocation>
</comment>
<keyword evidence="10" id="KW-0443">Lipid metabolism</keyword>
<comment type="catalytic activity">
    <reaction evidence="20">
        <text>hexadecanoyl-CoA + H2O = hexadecanoate + CoA + H(+)</text>
        <dbReference type="Rhea" id="RHEA:16645"/>
        <dbReference type="ChEBI" id="CHEBI:7896"/>
        <dbReference type="ChEBI" id="CHEBI:15377"/>
        <dbReference type="ChEBI" id="CHEBI:15378"/>
        <dbReference type="ChEBI" id="CHEBI:57287"/>
        <dbReference type="ChEBI" id="CHEBI:57379"/>
        <dbReference type="EC" id="3.1.2.2"/>
    </reaction>
    <physiologicalReaction direction="left-to-right" evidence="20">
        <dbReference type="Rhea" id="RHEA:16646"/>
    </physiologicalReaction>
</comment>
<dbReference type="EMBL" id="CP109546">
    <property type="protein sequence ID" value="WTZ14366.1"/>
    <property type="molecule type" value="Genomic_DNA"/>
</dbReference>
<keyword evidence="11" id="KW-0472">Membrane</keyword>
<keyword evidence="8" id="KW-0276">Fatty acid metabolism</keyword>
<dbReference type="Pfam" id="PF03061">
    <property type="entry name" value="4HBT"/>
    <property type="match status" value="1"/>
</dbReference>
<evidence type="ECO:0000256" key="9">
    <source>
        <dbReference type="ARBA" id="ARBA00022946"/>
    </source>
</evidence>
<dbReference type="Gene3D" id="3.10.129.10">
    <property type="entry name" value="Hotdog Thioesterase"/>
    <property type="match status" value="1"/>
</dbReference>
<comment type="catalytic activity">
    <reaction evidence="14">
        <text>(9Z)-octadecenoyl-CoA + H2O = (9Z)-octadecenoate + CoA + H(+)</text>
        <dbReference type="Rhea" id="RHEA:40139"/>
        <dbReference type="ChEBI" id="CHEBI:15377"/>
        <dbReference type="ChEBI" id="CHEBI:15378"/>
        <dbReference type="ChEBI" id="CHEBI:30823"/>
        <dbReference type="ChEBI" id="CHEBI:57287"/>
        <dbReference type="ChEBI" id="CHEBI:57387"/>
    </reaction>
    <physiologicalReaction direction="left-to-right" evidence="14">
        <dbReference type="Rhea" id="RHEA:40140"/>
    </physiologicalReaction>
</comment>
<evidence type="ECO:0000256" key="18">
    <source>
        <dbReference type="ARBA" id="ARBA00043210"/>
    </source>
</evidence>
<dbReference type="PANTHER" id="PTHR12418:SF19">
    <property type="entry name" value="ACYL-COENZYME A THIOESTERASE THEM4"/>
    <property type="match status" value="1"/>
</dbReference>
<gene>
    <name evidence="25" type="ORF">OG699_44340</name>
</gene>
<evidence type="ECO:0000256" key="21">
    <source>
        <dbReference type="ARBA" id="ARBA00047969"/>
    </source>
</evidence>
<evidence type="ECO:0000256" key="16">
    <source>
        <dbReference type="ARBA" id="ARBA00038848"/>
    </source>
</evidence>
<dbReference type="SUPFAM" id="SSF54637">
    <property type="entry name" value="Thioesterase/thiol ester dehydrase-isomerase"/>
    <property type="match status" value="1"/>
</dbReference>
<evidence type="ECO:0000256" key="23">
    <source>
        <dbReference type="ARBA" id="ARBA00048180"/>
    </source>
</evidence>
<dbReference type="InterPro" id="IPR029069">
    <property type="entry name" value="HotDog_dom_sf"/>
</dbReference>
<name>A0AAU3IB27_9ACTN</name>
<reference evidence="25" key="1">
    <citation type="submission" date="2022-10" db="EMBL/GenBank/DDBJ databases">
        <title>The complete genomes of actinobacterial strains from the NBC collection.</title>
        <authorList>
            <person name="Joergensen T.S."/>
            <person name="Alvarez Arevalo M."/>
            <person name="Sterndorff E.B."/>
            <person name="Faurdal D."/>
            <person name="Vuksanovic O."/>
            <person name="Mourched A.-S."/>
            <person name="Charusanti P."/>
            <person name="Shaw S."/>
            <person name="Blin K."/>
            <person name="Weber T."/>
        </authorList>
    </citation>
    <scope>NUCLEOTIDE SEQUENCE</scope>
    <source>
        <strain evidence="25">NBC_01393</strain>
    </source>
</reference>
<comment type="catalytic activity">
    <reaction evidence="23">
        <text>tetradecanoyl-CoA + H2O = tetradecanoate + CoA + H(+)</text>
        <dbReference type="Rhea" id="RHEA:40119"/>
        <dbReference type="ChEBI" id="CHEBI:15377"/>
        <dbReference type="ChEBI" id="CHEBI:15378"/>
        <dbReference type="ChEBI" id="CHEBI:30807"/>
        <dbReference type="ChEBI" id="CHEBI:57287"/>
        <dbReference type="ChEBI" id="CHEBI:57385"/>
    </reaction>
    <physiologicalReaction direction="left-to-right" evidence="23">
        <dbReference type="Rhea" id="RHEA:40120"/>
    </physiologicalReaction>
</comment>
<comment type="catalytic activity">
    <reaction evidence="13">
        <text>(5Z,8Z,11Z,14Z)-eicosatetraenoyl-CoA + H2O = (5Z,8Z,11Z,14Z)-eicosatetraenoate + CoA + H(+)</text>
        <dbReference type="Rhea" id="RHEA:40151"/>
        <dbReference type="ChEBI" id="CHEBI:15377"/>
        <dbReference type="ChEBI" id="CHEBI:15378"/>
        <dbReference type="ChEBI" id="CHEBI:32395"/>
        <dbReference type="ChEBI" id="CHEBI:57287"/>
        <dbReference type="ChEBI" id="CHEBI:57368"/>
    </reaction>
    <physiologicalReaction direction="left-to-right" evidence="13">
        <dbReference type="Rhea" id="RHEA:40152"/>
    </physiologicalReaction>
</comment>
<evidence type="ECO:0000256" key="19">
    <source>
        <dbReference type="ARBA" id="ARBA00047588"/>
    </source>
</evidence>
<sequence length="127" mass="13894">MNRSGFGRDVAEALAAHRVGEREQITGHRLDLPGRGQALTPAFHVDERDEKHATGTFRLGRYYLGGNGAAHGGVIPLMFDEVLGRLANTGRSRARTAYLHVNFRSITPIGPELRLTARFSREGGSVQ</sequence>
<dbReference type="GO" id="GO:0006631">
    <property type="term" value="P:fatty acid metabolic process"/>
    <property type="evidence" value="ECO:0007669"/>
    <property type="project" value="UniProtKB-KW"/>
</dbReference>
<keyword evidence="7" id="KW-0378">Hydrolase</keyword>
<keyword evidence="5" id="KW-0963">Cytoplasm</keyword>
<evidence type="ECO:0000256" key="14">
    <source>
        <dbReference type="ARBA" id="ARBA00037002"/>
    </source>
</evidence>
<dbReference type="PANTHER" id="PTHR12418">
    <property type="entry name" value="ACYL-COENZYME A THIOESTERASE THEM4"/>
    <property type="match status" value="1"/>
</dbReference>
<proteinExistence type="inferred from homology"/>
<evidence type="ECO:0000313" key="25">
    <source>
        <dbReference type="EMBL" id="WTZ14366.1"/>
    </source>
</evidence>
<keyword evidence="4" id="KW-1003">Cell membrane</keyword>
<evidence type="ECO:0000256" key="15">
    <source>
        <dbReference type="ARBA" id="ARBA00038456"/>
    </source>
</evidence>
<evidence type="ECO:0000256" key="11">
    <source>
        <dbReference type="ARBA" id="ARBA00023136"/>
    </source>
</evidence>
<evidence type="ECO:0000256" key="2">
    <source>
        <dbReference type="ARBA" id="ARBA00004496"/>
    </source>
</evidence>
<evidence type="ECO:0000256" key="22">
    <source>
        <dbReference type="ARBA" id="ARBA00048074"/>
    </source>
</evidence>
<evidence type="ECO:0000256" key="12">
    <source>
        <dbReference type="ARBA" id="ARBA00023273"/>
    </source>
</evidence>
<keyword evidence="6" id="KW-0053">Apoptosis</keyword>